<sequence>MSMPTRHLLLGLTLGAICTTALSAIGPGFISTALADGFASGIDTSKLLHVDGRDYSVHYDDSVSTEPQKQVRIKKVEYGRVSYVDISTTSSGTYSSEALLSPHVKYPGIKVDRVNTAAQATLFTWSGSNGWLSLPLAQGNSITYLNTAAGKIISANSGLTCIFTANATTC</sequence>
<accession>A0ABY7YS85</accession>
<organism evidence="1 2">
    <name type="scientific">Devosia algicola</name>
    <dbReference type="NCBI Taxonomy" id="3026418"/>
    <lineage>
        <taxon>Bacteria</taxon>
        <taxon>Pseudomonadati</taxon>
        <taxon>Pseudomonadota</taxon>
        <taxon>Alphaproteobacteria</taxon>
        <taxon>Hyphomicrobiales</taxon>
        <taxon>Devosiaceae</taxon>
        <taxon>Devosia</taxon>
    </lineage>
</organism>
<evidence type="ECO:0000313" key="2">
    <source>
        <dbReference type="Proteomes" id="UP001220530"/>
    </source>
</evidence>
<keyword evidence="2" id="KW-1185">Reference proteome</keyword>
<evidence type="ECO:0000313" key="1">
    <source>
        <dbReference type="EMBL" id="WDR04037.1"/>
    </source>
</evidence>
<dbReference type="Proteomes" id="UP001220530">
    <property type="component" value="Chromosome"/>
</dbReference>
<reference evidence="1 2" key="1">
    <citation type="submission" date="2023-02" db="EMBL/GenBank/DDBJ databases">
        <title>Devosia algicola sp. nov., isolated from the phycosphere of marine algae.</title>
        <authorList>
            <person name="Kim J.M."/>
            <person name="Lee J.K."/>
            <person name="Choi B.J."/>
            <person name="Bayburt H."/>
            <person name="Jeon C.O."/>
        </authorList>
    </citation>
    <scope>NUCLEOTIDE SEQUENCE [LARGE SCALE GENOMIC DNA]</scope>
    <source>
        <strain evidence="1 2">G20-9</strain>
    </source>
</reference>
<name>A0ABY7YS85_9HYPH</name>
<proteinExistence type="predicted"/>
<protein>
    <submittedName>
        <fullName evidence="1">Uncharacterized protein</fullName>
    </submittedName>
</protein>
<dbReference type="RefSeq" id="WP_282220422.1">
    <property type="nucleotide sequence ID" value="NZ_CP118246.1"/>
</dbReference>
<gene>
    <name evidence="1" type="ORF">PSQ19_08515</name>
</gene>
<dbReference type="EMBL" id="CP118246">
    <property type="protein sequence ID" value="WDR04037.1"/>
    <property type="molecule type" value="Genomic_DNA"/>
</dbReference>